<comment type="caution">
    <text evidence="2">The sequence shown here is derived from an EMBL/GenBank/DDBJ whole genome shotgun (WGS) entry which is preliminary data.</text>
</comment>
<dbReference type="Proteomes" id="UP001358586">
    <property type="component" value="Chromosome 5"/>
</dbReference>
<feature type="transmembrane region" description="Helical" evidence="1">
    <location>
        <begin position="136"/>
        <end position="157"/>
    </location>
</feature>
<accession>A0ABR0PWL8</accession>
<keyword evidence="1" id="KW-0812">Transmembrane</keyword>
<sequence length="168" mass="18754">MLLDVCGATIWILWLMGNDSIFNNKIWDGFLRKLRSLHWVNALGGSDLIKEAVCWISPRLMNDDLRLRSLTGRVEWMPPIADSALLVAAGCCAIGALIALIGNMCVCVCVFVNIYREVNGFADSLAQIRCLVGTVFYAWLLIVLSDWLIAKVILLYLCAVASRDCCYY</sequence>
<dbReference type="EMBL" id="JARKNE010000005">
    <property type="protein sequence ID" value="KAK5831331.1"/>
    <property type="molecule type" value="Genomic_DNA"/>
</dbReference>
<evidence type="ECO:0000313" key="3">
    <source>
        <dbReference type="Proteomes" id="UP001358586"/>
    </source>
</evidence>
<evidence type="ECO:0000313" key="2">
    <source>
        <dbReference type="EMBL" id="KAK5831331.1"/>
    </source>
</evidence>
<proteinExistence type="predicted"/>
<keyword evidence="1" id="KW-1133">Transmembrane helix</keyword>
<keyword evidence="1" id="KW-0472">Membrane</keyword>
<name>A0ABR0PWL8_GOSAR</name>
<evidence type="ECO:0000256" key="1">
    <source>
        <dbReference type="SAM" id="Phobius"/>
    </source>
</evidence>
<keyword evidence="3" id="KW-1185">Reference proteome</keyword>
<gene>
    <name evidence="2" type="ORF">PVK06_015126</name>
</gene>
<feature type="transmembrane region" description="Helical" evidence="1">
    <location>
        <begin position="84"/>
        <end position="115"/>
    </location>
</feature>
<organism evidence="2 3">
    <name type="scientific">Gossypium arboreum</name>
    <name type="common">Tree cotton</name>
    <name type="synonym">Gossypium nanking</name>
    <dbReference type="NCBI Taxonomy" id="29729"/>
    <lineage>
        <taxon>Eukaryota</taxon>
        <taxon>Viridiplantae</taxon>
        <taxon>Streptophyta</taxon>
        <taxon>Embryophyta</taxon>
        <taxon>Tracheophyta</taxon>
        <taxon>Spermatophyta</taxon>
        <taxon>Magnoliopsida</taxon>
        <taxon>eudicotyledons</taxon>
        <taxon>Gunneridae</taxon>
        <taxon>Pentapetalae</taxon>
        <taxon>rosids</taxon>
        <taxon>malvids</taxon>
        <taxon>Malvales</taxon>
        <taxon>Malvaceae</taxon>
        <taxon>Malvoideae</taxon>
        <taxon>Gossypium</taxon>
    </lineage>
</organism>
<protein>
    <submittedName>
        <fullName evidence="2">Uncharacterized protein</fullName>
    </submittedName>
</protein>
<reference evidence="2 3" key="1">
    <citation type="submission" date="2023-03" db="EMBL/GenBank/DDBJ databases">
        <title>WGS of Gossypium arboreum.</title>
        <authorList>
            <person name="Yu D."/>
        </authorList>
    </citation>
    <scope>NUCLEOTIDE SEQUENCE [LARGE SCALE GENOMIC DNA]</scope>
    <source>
        <tissue evidence="2">Leaf</tissue>
    </source>
</reference>